<dbReference type="EMBL" id="JACHXK010000017">
    <property type="protein sequence ID" value="MBB3113225.1"/>
    <property type="molecule type" value="Genomic_DNA"/>
</dbReference>
<keyword evidence="2" id="KW-1185">Reference proteome</keyword>
<evidence type="ECO:0000313" key="1">
    <source>
        <dbReference type="EMBL" id="MBB3113225.1"/>
    </source>
</evidence>
<accession>A0A7W5B2G6</accession>
<proteinExistence type="predicted"/>
<protein>
    <submittedName>
        <fullName evidence="1">Uncharacterized protein</fullName>
    </submittedName>
</protein>
<dbReference type="Proteomes" id="UP000570361">
    <property type="component" value="Unassembled WGS sequence"/>
</dbReference>
<dbReference type="AlphaFoldDB" id="A0A7W5B2G6"/>
<comment type="caution">
    <text evidence="1">The sequence shown here is derived from an EMBL/GenBank/DDBJ whole genome shotgun (WGS) entry which is preliminary data.</text>
</comment>
<sequence>MKLNMTTHPYRLEQGYELGYGPSAFPTLAEMILAFREPEQDVIFDYINWDNNLDPHKDQLIQEALYDYHNELIHDPDGTVSQRVKEVLLQHYAPDRDPQKNTALMDQLLAHYKQVPLDELNEELTRKIGAVIHGHRAIYTLEDQDADTQSFINDRLAHTNTTWLLPYERPVYLKNILWYRVNTKEDILTAFEKTDSWFTCAIVNPGQPVEDYTYFLNYTEEHDGMALYISTRTPDHFRSVVLPKLQALLPDLGIVQ</sequence>
<name>A0A7W5B2G6_9BACL</name>
<gene>
    <name evidence="1" type="ORF">FHS18_005328</name>
</gene>
<reference evidence="1 2" key="1">
    <citation type="submission" date="2020-08" db="EMBL/GenBank/DDBJ databases">
        <title>Genomic Encyclopedia of Type Strains, Phase III (KMG-III): the genomes of soil and plant-associated and newly described type strains.</title>
        <authorList>
            <person name="Whitman W."/>
        </authorList>
    </citation>
    <scope>NUCLEOTIDE SEQUENCE [LARGE SCALE GENOMIC DNA]</scope>
    <source>
        <strain evidence="1 2">CECT 5862</strain>
    </source>
</reference>
<evidence type="ECO:0000313" key="2">
    <source>
        <dbReference type="Proteomes" id="UP000570361"/>
    </source>
</evidence>
<dbReference type="RefSeq" id="WP_183603319.1">
    <property type="nucleotide sequence ID" value="NZ_JACHXK010000017.1"/>
</dbReference>
<organism evidence="1 2">
    <name type="scientific">Paenibacillus phyllosphaerae</name>
    <dbReference type="NCBI Taxonomy" id="274593"/>
    <lineage>
        <taxon>Bacteria</taxon>
        <taxon>Bacillati</taxon>
        <taxon>Bacillota</taxon>
        <taxon>Bacilli</taxon>
        <taxon>Bacillales</taxon>
        <taxon>Paenibacillaceae</taxon>
        <taxon>Paenibacillus</taxon>
    </lineage>
</organism>